<keyword evidence="2" id="KW-1185">Reference proteome</keyword>
<dbReference type="Proteomes" id="UP001651158">
    <property type="component" value="Unassembled WGS sequence"/>
</dbReference>
<protein>
    <submittedName>
        <fullName evidence="1">Uncharacterized protein</fullName>
    </submittedName>
</protein>
<proteinExistence type="predicted"/>
<comment type="caution">
    <text evidence="1">The sequence shown here is derived from an EMBL/GenBank/DDBJ whole genome shotgun (WGS) entry which is preliminary data.</text>
</comment>
<dbReference type="EMBL" id="JAKROA010000004">
    <property type="protein sequence ID" value="KAL5108117.1"/>
    <property type="molecule type" value="Genomic_DNA"/>
</dbReference>
<evidence type="ECO:0000313" key="2">
    <source>
        <dbReference type="Proteomes" id="UP001651158"/>
    </source>
</evidence>
<evidence type="ECO:0000313" key="1">
    <source>
        <dbReference type="EMBL" id="KAL5108117.1"/>
    </source>
</evidence>
<organism evidence="1 2">
    <name type="scientific">Taenia crassiceps</name>
    <dbReference type="NCBI Taxonomy" id="6207"/>
    <lineage>
        <taxon>Eukaryota</taxon>
        <taxon>Metazoa</taxon>
        <taxon>Spiralia</taxon>
        <taxon>Lophotrochozoa</taxon>
        <taxon>Platyhelminthes</taxon>
        <taxon>Cestoda</taxon>
        <taxon>Eucestoda</taxon>
        <taxon>Cyclophyllidea</taxon>
        <taxon>Taeniidae</taxon>
        <taxon>Taenia</taxon>
    </lineage>
</organism>
<sequence>MLSALQTLTDILASSVGGRAIERLAYDRRFLLEAYKTGTGLGALTVFARCAQNTTIAYRRTKHIHAASTRRPILKLNQPVRAGTLRCYHLPLPKPMRNESRGCGSLWNPAPICQS</sequence>
<accession>A0ABR4QER8</accession>
<gene>
    <name evidence="1" type="ORF">TcWFU_008759</name>
</gene>
<reference evidence="1 2" key="1">
    <citation type="journal article" date="2022" name="Front. Cell. Infect. Microbiol.">
        <title>The Genomes of Two Strains of Taenia crassiceps the Animal Model for the Study of Human Cysticercosis.</title>
        <authorList>
            <person name="Bobes R.J."/>
            <person name="Estrada K."/>
            <person name="Rios-Valencia D.G."/>
            <person name="Calderon-Gallegos A."/>
            <person name="de la Torre P."/>
            <person name="Carrero J.C."/>
            <person name="Sanchez-Flores A."/>
            <person name="Laclette J.P."/>
        </authorList>
    </citation>
    <scope>NUCLEOTIDE SEQUENCE [LARGE SCALE GENOMIC DNA]</scope>
    <source>
        <strain evidence="1">WFUcys</strain>
    </source>
</reference>
<name>A0ABR4QER8_9CEST</name>